<dbReference type="GO" id="GO:0043709">
    <property type="term" value="P:cell adhesion involved in single-species biofilm formation"/>
    <property type="evidence" value="ECO:0007669"/>
    <property type="project" value="TreeGrafter"/>
</dbReference>
<dbReference type="Gene3D" id="3.30.70.270">
    <property type="match status" value="1"/>
</dbReference>
<dbReference type="FunFam" id="3.30.70.270:FF:000001">
    <property type="entry name" value="Diguanylate cyclase domain protein"/>
    <property type="match status" value="1"/>
</dbReference>
<dbReference type="SUPFAM" id="SSF55073">
    <property type="entry name" value="Nucleotide cyclase"/>
    <property type="match status" value="1"/>
</dbReference>
<dbReference type="CDD" id="cd01949">
    <property type="entry name" value="GGDEF"/>
    <property type="match status" value="1"/>
</dbReference>
<dbReference type="AlphaFoldDB" id="A0A2M7K7T0"/>
<dbReference type="InterPro" id="IPR000160">
    <property type="entry name" value="GGDEF_dom"/>
</dbReference>
<dbReference type="Proteomes" id="UP000231493">
    <property type="component" value="Unassembled WGS sequence"/>
</dbReference>
<sequence>MTVHLKKSREELEAYSRNLEKKVEERTRDLEADISKRKKVEEKLEKFARIDSLVGCYNRRYGLELLDRQIKLSHRSKFPLLLAFLDIDRFKSINDTFGHDEGDRVLKEVTELFKSTLREVDIICRMGGDEFLLIFPDNSLKDASQIEERLNKNLIELNQTLKKPYTIDLSIGLSEYDPDNPLTMDELIRIADQKMYEEKKKKK</sequence>
<comment type="catalytic activity">
    <reaction evidence="2">
        <text>2 GTP = 3',3'-c-di-GMP + 2 diphosphate</text>
        <dbReference type="Rhea" id="RHEA:24898"/>
        <dbReference type="ChEBI" id="CHEBI:33019"/>
        <dbReference type="ChEBI" id="CHEBI:37565"/>
        <dbReference type="ChEBI" id="CHEBI:58805"/>
        <dbReference type="EC" id="2.7.7.65"/>
    </reaction>
</comment>
<comment type="caution">
    <text evidence="4">The sequence shown here is derived from an EMBL/GenBank/DDBJ whole genome shotgun (WGS) entry which is preliminary data.</text>
</comment>
<dbReference type="PROSITE" id="PS50887">
    <property type="entry name" value="GGDEF"/>
    <property type="match status" value="1"/>
</dbReference>
<dbReference type="GO" id="GO:0005886">
    <property type="term" value="C:plasma membrane"/>
    <property type="evidence" value="ECO:0007669"/>
    <property type="project" value="TreeGrafter"/>
</dbReference>
<evidence type="ECO:0000313" key="4">
    <source>
        <dbReference type="EMBL" id="PIX34177.1"/>
    </source>
</evidence>
<reference evidence="5" key="1">
    <citation type="submission" date="2017-09" db="EMBL/GenBank/DDBJ databases">
        <title>Depth-based differentiation of microbial function through sediment-hosted aquifers and enrichment of novel symbionts in the deep terrestrial subsurface.</title>
        <authorList>
            <person name="Probst A.J."/>
            <person name="Ladd B."/>
            <person name="Jarett J.K."/>
            <person name="Geller-Mcgrath D.E."/>
            <person name="Sieber C.M."/>
            <person name="Emerson J.B."/>
            <person name="Anantharaman K."/>
            <person name="Thomas B.C."/>
            <person name="Malmstrom R."/>
            <person name="Stieglmeier M."/>
            <person name="Klingl A."/>
            <person name="Woyke T."/>
            <person name="Ryan C.M."/>
            <person name="Banfield J.F."/>
        </authorList>
    </citation>
    <scope>NUCLEOTIDE SEQUENCE [LARGE SCALE GENOMIC DNA]</scope>
</reference>
<organism evidence="4 5">
    <name type="scientific">Candidatus Infernicultor aquiphilus</name>
    <dbReference type="NCBI Taxonomy" id="1805029"/>
    <lineage>
        <taxon>Bacteria</taxon>
        <taxon>Pseudomonadati</taxon>
        <taxon>Atribacterota</taxon>
        <taxon>Candidatus Phoenicimicrobiia</taxon>
        <taxon>Candidatus Pheonicimicrobiales</taxon>
        <taxon>Candidatus Phoenicimicrobiaceae</taxon>
        <taxon>Candidatus Infernicultor</taxon>
    </lineage>
</organism>
<dbReference type="Pfam" id="PF00990">
    <property type="entry name" value="GGDEF"/>
    <property type="match status" value="1"/>
</dbReference>
<dbReference type="InterPro" id="IPR050469">
    <property type="entry name" value="Diguanylate_Cyclase"/>
</dbReference>
<dbReference type="InterPro" id="IPR043128">
    <property type="entry name" value="Rev_trsase/Diguanyl_cyclase"/>
</dbReference>
<protein>
    <recommendedName>
        <fullName evidence="1">diguanylate cyclase</fullName>
        <ecNumber evidence="1">2.7.7.65</ecNumber>
    </recommendedName>
</protein>
<feature type="domain" description="GGDEF" evidence="3">
    <location>
        <begin position="78"/>
        <end position="203"/>
    </location>
</feature>
<dbReference type="InterPro" id="IPR029787">
    <property type="entry name" value="Nucleotide_cyclase"/>
</dbReference>
<accession>A0A2M7K7T0</accession>
<evidence type="ECO:0000313" key="5">
    <source>
        <dbReference type="Proteomes" id="UP000231493"/>
    </source>
</evidence>
<evidence type="ECO:0000259" key="3">
    <source>
        <dbReference type="PROSITE" id="PS50887"/>
    </source>
</evidence>
<gene>
    <name evidence="4" type="ORF">COZ58_04925</name>
</gene>
<evidence type="ECO:0000256" key="2">
    <source>
        <dbReference type="ARBA" id="ARBA00034247"/>
    </source>
</evidence>
<dbReference type="EC" id="2.7.7.65" evidence="1"/>
<dbReference type="GO" id="GO:0052621">
    <property type="term" value="F:diguanylate cyclase activity"/>
    <property type="evidence" value="ECO:0007669"/>
    <property type="project" value="UniProtKB-EC"/>
</dbReference>
<dbReference type="PANTHER" id="PTHR45138:SF9">
    <property type="entry name" value="DIGUANYLATE CYCLASE DGCM-RELATED"/>
    <property type="match status" value="1"/>
</dbReference>
<name>A0A2M7K7T0_9BACT</name>
<dbReference type="PANTHER" id="PTHR45138">
    <property type="entry name" value="REGULATORY COMPONENTS OF SENSORY TRANSDUCTION SYSTEM"/>
    <property type="match status" value="1"/>
</dbReference>
<dbReference type="GO" id="GO:1902201">
    <property type="term" value="P:negative regulation of bacterial-type flagellum-dependent cell motility"/>
    <property type="evidence" value="ECO:0007669"/>
    <property type="project" value="TreeGrafter"/>
</dbReference>
<proteinExistence type="predicted"/>
<dbReference type="NCBIfam" id="TIGR00254">
    <property type="entry name" value="GGDEF"/>
    <property type="match status" value="1"/>
</dbReference>
<evidence type="ECO:0000256" key="1">
    <source>
        <dbReference type="ARBA" id="ARBA00012528"/>
    </source>
</evidence>
<dbReference type="SMART" id="SM00267">
    <property type="entry name" value="GGDEF"/>
    <property type="match status" value="1"/>
</dbReference>
<dbReference type="EMBL" id="PFIP01000098">
    <property type="protein sequence ID" value="PIX34177.1"/>
    <property type="molecule type" value="Genomic_DNA"/>
</dbReference>